<feature type="transmembrane region" description="Helical" evidence="10">
    <location>
        <begin position="229"/>
        <end position="256"/>
    </location>
</feature>
<dbReference type="InterPro" id="IPR002528">
    <property type="entry name" value="MATE_fam"/>
</dbReference>
<feature type="transmembrane region" description="Helical" evidence="10">
    <location>
        <begin position="155"/>
        <end position="179"/>
    </location>
</feature>
<feature type="transmembrane region" description="Helical" evidence="10">
    <location>
        <begin position="7"/>
        <end position="28"/>
    </location>
</feature>
<keyword evidence="12" id="KW-1185">Reference proteome</keyword>
<evidence type="ECO:0000256" key="6">
    <source>
        <dbReference type="ARBA" id="ARBA00022989"/>
    </source>
</evidence>
<evidence type="ECO:0000313" key="12">
    <source>
        <dbReference type="Proteomes" id="UP001500604"/>
    </source>
</evidence>
<evidence type="ECO:0000256" key="5">
    <source>
        <dbReference type="ARBA" id="ARBA00022692"/>
    </source>
</evidence>
<dbReference type="Proteomes" id="UP001500604">
    <property type="component" value="Unassembled WGS sequence"/>
</dbReference>
<evidence type="ECO:0000256" key="10">
    <source>
        <dbReference type="SAM" id="Phobius"/>
    </source>
</evidence>
<feature type="transmembrane region" description="Helical" evidence="10">
    <location>
        <begin position="379"/>
        <end position="399"/>
    </location>
</feature>
<evidence type="ECO:0000256" key="8">
    <source>
        <dbReference type="ARBA" id="ARBA00023136"/>
    </source>
</evidence>
<feature type="transmembrane region" description="Helical" evidence="10">
    <location>
        <begin position="262"/>
        <end position="285"/>
    </location>
</feature>
<keyword evidence="2" id="KW-0813">Transport</keyword>
<dbReference type="NCBIfam" id="TIGR00797">
    <property type="entry name" value="matE"/>
    <property type="match status" value="1"/>
</dbReference>
<dbReference type="InterPro" id="IPR048279">
    <property type="entry name" value="MdtK-like"/>
</dbReference>
<accession>A0ABP8V8A0</accession>
<dbReference type="PANTHER" id="PTHR43298">
    <property type="entry name" value="MULTIDRUG RESISTANCE PROTEIN NORM-RELATED"/>
    <property type="match status" value="1"/>
</dbReference>
<protein>
    <recommendedName>
        <fullName evidence="9">Multidrug-efflux transporter</fullName>
    </recommendedName>
</protein>
<name>A0ABP8V8A0_9GAMM</name>
<feature type="transmembrane region" description="Helical" evidence="10">
    <location>
        <begin position="185"/>
        <end position="208"/>
    </location>
</feature>
<dbReference type="Pfam" id="PF01554">
    <property type="entry name" value="MatE"/>
    <property type="match status" value="2"/>
</dbReference>
<dbReference type="CDD" id="cd13133">
    <property type="entry name" value="MATE_like_7"/>
    <property type="match status" value="1"/>
</dbReference>
<evidence type="ECO:0000256" key="2">
    <source>
        <dbReference type="ARBA" id="ARBA00022448"/>
    </source>
</evidence>
<feature type="transmembrane region" description="Helical" evidence="10">
    <location>
        <begin position="306"/>
        <end position="327"/>
    </location>
</feature>
<evidence type="ECO:0000256" key="3">
    <source>
        <dbReference type="ARBA" id="ARBA00022449"/>
    </source>
</evidence>
<keyword evidence="8 10" id="KW-0472">Membrane</keyword>
<proteinExistence type="predicted"/>
<dbReference type="InterPro" id="IPR050222">
    <property type="entry name" value="MATE_MdtK"/>
</dbReference>
<organism evidence="11 12">
    <name type="scientific">Kistimonas scapharcae</name>
    <dbReference type="NCBI Taxonomy" id="1036133"/>
    <lineage>
        <taxon>Bacteria</taxon>
        <taxon>Pseudomonadati</taxon>
        <taxon>Pseudomonadota</taxon>
        <taxon>Gammaproteobacteria</taxon>
        <taxon>Oceanospirillales</taxon>
        <taxon>Endozoicomonadaceae</taxon>
        <taxon>Kistimonas</taxon>
    </lineage>
</organism>
<evidence type="ECO:0000256" key="7">
    <source>
        <dbReference type="ARBA" id="ARBA00023065"/>
    </source>
</evidence>
<evidence type="ECO:0000256" key="4">
    <source>
        <dbReference type="ARBA" id="ARBA00022475"/>
    </source>
</evidence>
<sequence length="439" mass="47427">MQDRIRTILSLGLPIIGTMFSQSLINLVDTLLVGQLGESALAAVGAGNYAIFVSFGLISGLSAAIQAQVARRRGEGVGNPLEPVCGGFLIALLFALPLCILLSLEAGNIMPVFQADQAVTEAAALYFAIRVLSLPAAVLNLSYRGFWNGIRESGAFFRLLLFTHLCNAMISYILIYGLLGFPPMGVSGAATGTLIAMYFGAILNHYFIRQRARQTGLRFRFPSRQGFFRLIRLAIPDSAQQTCFALGMSLMFWLIARLGSEAMAVAHVLINISLVLILPGIGLGMASTTLVSHALGAGKQQEAWRWGLDVALLACAILALLSIPVLVFPEWFLGPFLGSDETLVKLAVLPLQLAGVGIIIESFALVLTQSLLGAGANKTVLAIRFSTLWLFMLPGIWLVTHDDMASLTAVWCVLLVQKLLISTALLMVWQRRHWGQITI</sequence>
<feature type="transmembrane region" description="Helical" evidence="10">
    <location>
        <begin position="124"/>
        <end position="143"/>
    </location>
</feature>
<dbReference type="PANTHER" id="PTHR43298:SF2">
    <property type="entry name" value="FMN_FAD EXPORTER YEEO-RELATED"/>
    <property type="match status" value="1"/>
</dbReference>
<comment type="caution">
    <text evidence="11">The sequence shown here is derived from an EMBL/GenBank/DDBJ whole genome shotgun (WGS) entry which is preliminary data.</text>
</comment>
<gene>
    <name evidence="11" type="ORF">GCM10023116_37740</name>
</gene>
<dbReference type="PIRSF" id="PIRSF006603">
    <property type="entry name" value="DinF"/>
    <property type="match status" value="1"/>
</dbReference>
<evidence type="ECO:0000256" key="9">
    <source>
        <dbReference type="ARBA" id="ARBA00031636"/>
    </source>
</evidence>
<keyword evidence="7" id="KW-0406">Ion transport</keyword>
<feature type="transmembrane region" description="Helical" evidence="10">
    <location>
        <begin position="84"/>
        <end position="104"/>
    </location>
</feature>
<dbReference type="EMBL" id="BAABFL010000454">
    <property type="protein sequence ID" value="GAA4651490.1"/>
    <property type="molecule type" value="Genomic_DNA"/>
</dbReference>
<dbReference type="RefSeq" id="WP_345197870.1">
    <property type="nucleotide sequence ID" value="NZ_BAABFL010000454.1"/>
</dbReference>
<comment type="subcellular location">
    <subcellularLocation>
        <location evidence="1">Cell inner membrane</location>
        <topology evidence="1">Multi-pass membrane protein</topology>
    </subcellularLocation>
</comment>
<evidence type="ECO:0000313" key="11">
    <source>
        <dbReference type="EMBL" id="GAA4651490.1"/>
    </source>
</evidence>
<feature type="transmembrane region" description="Helical" evidence="10">
    <location>
        <begin position="405"/>
        <end position="429"/>
    </location>
</feature>
<keyword evidence="6 10" id="KW-1133">Transmembrane helix</keyword>
<reference evidence="12" key="1">
    <citation type="journal article" date="2019" name="Int. J. Syst. Evol. Microbiol.">
        <title>The Global Catalogue of Microorganisms (GCM) 10K type strain sequencing project: providing services to taxonomists for standard genome sequencing and annotation.</title>
        <authorList>
            <consortium name="The Broad Institute Genomics Platform"/>
            <consortium name="The Broad Institute Genome Sequencing Center for Infectious Disease"/>
            <person name="Wu L."/>
            <person name="Ma J."/>
        </authorList>
    </citation>
    <scope>NUCLEOTIDE SEQUENCE [LARGE SCALE GENOMIC DNA]</scope>
    <source>
        <strain evidence="12">JCM 17805</strain>
    </source>
</reference>
<feature type="transmembrane region" description="Helical" evidence="10">
    <location>
        <begin position="347"/>
        <end position="367"/>
    </location>
</feature>
<keyword evidence="4" id="KW-1003">Cell membrane</keyword>
<keyword evidence="5 10" id="KW-0812">Transmembrane</keyword>
<evidence type="ECO:0000256" key="1">
    <source>
        <dbReference type="ARBA" id="ARBA00004429"/>
    </source>
</evidence>
<keyword evidence="3" id="KW-0050">Antiport</keyword>
<feature type="transmembrane region" description="Helical" evidence="10">
    <location>
        <begin position="40"/>
        <end position="63"/>
    </location>
</feature>